<protein>
    <submittedName>
        <fullName evidence="1">Uncharacterized protein</fullName>
    </submittedName>
</protein>
<dbReference type="Proteomes" id="UP000478052">
    <property type="component" value="Unassembled WGS sequence"/>
</dbReference>
<evidence type="ECO:0000313" key="2">
    <source>
        <dbReference type="Proteomes" id="UP000478052"/>
    </source>
</evidence>
<proteinExistence type="predicted"/>
<gene>
    <name evidence="1" type="ORF">FWK35_00032689</name>
</gene>
<accession>A0A6G0VZD0</accession>
<dbReference type="EMBL" id="VUJU01010230">
    <property type="protein sequence ID" value="KAF0715179.1"/>
    <property type="molecule type" value="Genomic_DNA"/>
</dbReference>
<reference evidence="1 2" key="1">
    <citation type="submission" date="2019-08" db="EMBL/GenBank/DDBJ databases">
        <title>Whole genome of Aphis craccivora.</title>
        <authorList>
            <person name="Voronova N.V."/>
            <person name="Shulinski R.S."/>
            <person name="Bandarenka Y.V."/>
            <person name="Zhorov D.G."/>
            <person name="Warner D."/>
        </authorList>
    </citation>
    <scope>NUCLEOTIDE SEQUENCE [LARGE SCALE GENOMIC DNA]</scope>
    <source>
        <strain evidence="1">180601</strain>
        <tissue evidence="1">Whole Body</tissue>
    </source>
</reference>
<organism evidence="1 2">
    <name type="scientific">Aphis craccivora</name>
    <name type="common">Cowpea aphid</name>
    <dbReference type="NCBI Taxonomy" id="307492"/>
    <lineage>
        <taxon>Eukaryota</taxon>
        <taxon>Metazoa</taxon>
        <taxon>Ecdysozoa</taxon>
        <taxon>Arthropoda</taxon>
        <taxon>Hexapoda</taxon>
        <taxon>Insecta</taxon>
        <taxon>Pterygota</taxon>
        <taxon>Neoptera</taxon>
        <taxon>Paraneoptera</taxon>
        <taxon>Hemiptera</taxon>
        <taxon>Sternorrhyncha</taxon>
        <taxon>Aphidomorpha</taxon>
        <taxon>Aphidoidea</taxon>
        <taxon>Aphididae</taxon>
        <taxon>Aphidini</taxon>
        <taxon>Aphis</taxon>
        <taxon>Aphis</taxon>
    </lineage>
</organism>
<feature type="non-terminal residue" evidence="1">
    <location>
        <position position="106"/>
    </location>
</feature>
<comment type="caution">
    <text evidence="1">The sequence shown here is derived from an EMBL/GenBank/DDBJ whole genome shotgun (WGS) entry which is preliminary data.</text>
</comment>
<name>A0A6G0VZD0_APHCR</name>
<dbReference type="AlphaFoldDB" id="A0A6G0VZD0"/>
<keyword evidence="2" id="KW-1185">Reference proteome</keyword>
<evidence type="ECO:0000313" key="1">
    <source>
        <dbReference type="EMBL" id="KAF0715179.1"/>
    </source>
</evidence>
<sequence length="106" mass="12445">MNCDDIANKSEFNNSKIIKCIEYCNYTANDFVNYNYTILSNICRHIKVTINKVNRYKVYKQCKKYFNLSSCVQMDNTDNIIDTNSFCFNENSDNDADTFKNCTSYT</sequence>